<dbReference type="GO" id="GO:0003677">
    <property type="term" value="F:DNA binding"/>
    <property type="evidence" value="ECO:0007669"/>
    <property type="project" value="InterPro"/>
</dbReference>
<dbReference type="InterPro" id="IPR003121">
    <property type="entry name" value="SWIB_MDM2_domain"/>
</dbReference>
<dbReference type="SUPFAM" id="SSF159042">
    <property type="entry name" value="Plus3-like"/>
    <property type="match status" value="1"/>
</dbReference>
<accession>A0AAV8TH64</accession>
<evidence type="ECO:0000256" key="1">
    <source>
        <dbReference type="SAM" id="MobiDB-lite"/>
    </source>
</evidence>
<reference evidence="5 6" key="1">
    <citation type="submission" date="2021-09" db="EMBL/GenBank/DDBJ databases">
        <title>Genomic insights and catalytic innovation underlie evolution of tropane alkaloids biosynthesis.</title>
        <authorList>
            <person name="Wang Y.-J."/>
            <person name="Tian T."/>
            <person name="Huang J.-P."/>
            <person name="Huang S.-X."/>
        </authorList>
    </citation>
    <scope>NUCLEOTIDE SEQUENCE [LARGE SCALE GENOMIC DNA]</scope>
    <source>
        <strain evidence="5">KIB-2018</strain>
        <tissue evidence="5">Leaf</tissue>
    </source>
</reference>
<dbReference type="InterPro" id="IPR058668">
    <property type="entry name" value="NERD_dom"/>
</dbReference>
<dbReference type="InterPro" id="IPR036885">
    <property type="entry name" value="SWIB_MDM2_dom_sf"/>
</dbReference>
<dbReference type="EMBL" id="JAIWQS010000005">
    <property type="protein sequence ID" value="KAJ8765318.1"/>
    <property type="molecule type" value="Genomic_DNA"/>
</dbReference>
<dbReference type="Proteomes" id="UP001159364">
    <property type="component" value="Linkage Group LG05"/>
</dbReference>
<evidence type="ECO:0000313" key="5">
    <source>
        <dbReference type="EMBL" id="KAJ8765318.1"/>
    </source>
</evidence>
<keyword evidence="6" id="KW-1185">Reference proteome</keyword>
<dbReference type="InterPro" id="IPR003169">
    <property type="entry name" value="GYF"/>
</dbReference>
<dbReference type="SUPFAM" id="SSF55277">
    <property type="entry name" value="GYF domain"/>
    <property type="match status" value="1"/>
</dbReference>
<dbReference type="SUPFAM" id="SSF47592">
    <property type="entry name" value="SWIB/MDM2 domain"/>
    <property type="match status" value="1"/>
</dbReference>
<dbReference type="Gene3D" id="3.30.1490.40">
    <property type="match status" value="1"/>
</dbReference>
<dbReference type="Pfam" id="PF02213">
    <property type="entry name" value="GYF"/>
    <property type="match status" value="1"/>
</dbReference>
<dbReference type="InterPro" id="IPR035445">
    <property type="entry name" value="GYF-like_dom_sf"/>
</dbReference>
<dbReference type="PROSITE" id="PS51925">
    <property type="entry name" value="SWIB_MDM2"/>
    <property type="match status" value="1"/>
</dbReference>
<dbReference type="PANTHER" id="PTHR46851">
    <property type="entry name" value="OS01G0884500 PROTEIN"/>
    <property type="match status" value="1"/>
</dbReference>
<dbReference type="PANTHER" id="PTHR46851:SF11">
    <property type="entry name" value="GYF DOMAIN-CONTAINING PROTEIN"/>
    <property type="match status" value="1"/>
</dbReference>
<proteinExistence type="predicted"/>
<feature type="domain" description="GYF" evidence="2">
    <location>
        <begin position="508"/>
        <end position="562"/>
    </location>
</feature>
<dbReference type="InterPro" id="IPR036128">
    <property type="entry name" value="Plus3-like_sf"/>
</dbReference>
<feature type="compositionally biased region" description="Polar residues" evidence="1">
    <location>
        <begin position="373"/>
        <end position="386"/>
    </location>
</feature>
<feature type="compositionally biased region" description="Acidic residues" evidence="1">
    <location>
        <begin position="118"/>
        <end position="129"/>
    </location>
</feature>
<organism evidence="5 6">
    <name type="scientific">Erythroxylum novogranatense</name>
    <dbReference type="NCBI Taxonomy" id="1862640"/>
    <lineage>
        <taxon>Eukaryota</taxon>
        <taxon>Viridiplantae</taxon>
        <taxon>Streptophyta</taxon>
        <taxon>Embryophyta</taxon>
        <taxon>Tracheophyta</taxon>
        <taxon>Spermatophyta</taxon>
        <taxon>Magnoliopsida</taxon>
        <taxon>eudicotyledons</taxon>
        <taxon>Gunneridae</taxon>
        <taxon>Pentapetalae</taxon>
        <taxon>rosids</taxon>
        <taxon>fabids</taxon>
        <taxon>Malpighiales</taxon>
        <taxon>Erythroxylaceae</taxon>
        <taxon>Erythroxylum</taxon>
    </lineage>
</organism>
<name>A0AAV8TH64_9ROSI</name>
<dbReference type="AlphaFoldDB" id="A0AAV8TH64"/>
<dbReference type="SMART" id="SM00444">
    <property type="entry name" value="GYF"/>
    <property type="match status" value="1"/>
</dbReference>
<dbReference type="Pfam" id="PF25980">
    <property type="entry name" value="NERD_plant"/>
    <property type="match status" value="1"/>
</dbReference>
<feature type="region of interest" description="Disordered" evidence="1">
    <location>
        <begin position="468"/>
        <end position="501"/>
    </location>
</feature>
<dbReference type="PROSITE" id="PS50829">
    <property type="entry name" value="GYF"/>
    <property type="match status" value="1"/>
</dbReference>
<evidence type="ECO:0000313" key="6">
    <source>
        <dbReference type="Proteomes" id="UP001159364"/>
    </source>
</evidence>
<dbReference type="SMART" id="SM00719">
    <property type="entry name" value="Plus3"/>
    <property type="match status" value="1"/>
</dbReference>
<evidence type="ECO:0000259" key="2">
    <source>
        <dbReference type="PROSITE" id="PS50829"/>
    </source>
</evidence>
<dbReference type="Gene3D" id="3.90.70.200">
    <property type="entry name" value="Plus-3 domain"/>
    <property type="match status" value="1"/>
</dbReference>
<feature type="compositionally biased region" description="Basic and acidic residues" evidence="1">
    <location>
        <begin position="468"/>
        <end position="478"/>
    </location>
</feature>
<evidence type="ECO:0000259" key="3">
    <source>
        <dbReference type="PROSITE" id="PS51360"/>
    </source>
</evidence>
<protein>
    <submittedName>
        <fullName evidence="5">Uncharacterized protein</fullName>
    </submittedName>
</protein>
<feature type="domain" description="DM2" evidence="4">
    <location>
        <begin position="28"/>
        <end position="111"/>
    </location>
</feature>
<feature type="region of interest" description="Disordered" evidence="1">
    <location>
        <begin position="368"/>
        <end position="399"/>
    </location>
</feature>
<dbReference type="PROSITE" id="PS51360">
    <property type="entry name" value="PLUS3"/>
    <property type="match status" value="1"/>
</dbReference>
<dbReference type="InterPro" id="IPR045894">
    <property type="entry name" value="At5g08430-like"/>
</dbReference>
<sequence>MADNGSFWIEESNGQPFSGFKRKDRPKKMKYVGWASVPLYGFLEHIGKDTSNQLSQYDVTSIIDKYAKERGLFHPTKKKRIVCDEWLVSLFGRKTISKNKIHDLLDLHLAENQVVSDDDSSFGSEEDDIMHDPQNLPTSERKSNTKRKFSEIPKSGFASIVPDNIKLVYLRRSLVQDLLKDPKKFETKVVGSFVRIRSDPNDYLQKNFHMLVQVTVCGKEDNDTDIILQVANFGKDVYISMLSDNKFLEEECEDLRQSVKQGLLKRPAVAEFEEKARLLHEDVTKHWIVTELDFLQKLIDRANEKGWRKEYPFLYELDIAMNASLILASCTLLEYLDRKQLLQTPDEQARLLHEVPEVIEDEIEVETDGQDFPENTNEASHGSTRISPHRASDSPVLDIAASGTSSNSEFWIMDSLTQIPTAGATHPTNGAILPINGATQTTDGETHLVDAKKNDKDHYVVIDLSDDHTVDDEKKNSKDQIGSQVIDLSDDDDENMDHQNSDDLNPGIYIWYYVDPHGHIQGPFSISALKRWKEADYFPPDFKVWKTGQSQEEAVLLSEVICQQCESPS</sequence>
<evidence type="ECO:0000259" key="4">
    <source>
        <dbReference type="PROSITE" id="PS51925"/>
    </source>
</evidence>
<gene>
    <name evidence="5" type="ORF">K2173_012015</name>
</gene>
<dbReference type="Gene3D" id="1.10.245.10">
    <property type="entry name" value="SWIB/MDM2 domain"/>
    <property type="match status" value="1"/>
</dbReference>
<dbReference type="CDD" id="cd10567">
    <property type="entry name" value="SWIB-MDM2_like"/>
    <property type="match status" value="1"/>
</dbReference>
<comment type="caution">
    <text evidence="5">The sequence shown here is derived from an EMBL/GenBank/DDBJ whole genome shotgun (WGS) entry which is preliminary data.</text>
</comment>
<feature type="domain" description="Plus3" evidence="3">
    <location>
        <begin position="159"/>
        <end position="284"/>
    </location>
</feature>
<dbReference type="InterPro" id="IPR004343">
    <property type="entry name" value="Plus-3_dom"/>
</dbReference>
<dbReference type="Pfam" id="PF03126">
    <property type="entry name" value="Plus-3"/>
    <property type="match status" value="1"/>
</dbReference>
<feature type="region of interest" description="Disordered" evidence="1">
    <location>
        <begin position="118"/>
        <end position="147"/>
    </location>
</feature>
<dbReference type="Pfam" id="PF02201">
    <property type="entry name" value="SWIB"/>
    <property type="match status" value="1"/>
</dbReference>